<keyword evidence="3" id="KW-1185">Reference proteome</keyword>
<dbReference type="EMBL" id="ML121713">
    <property type="protein sequence ID" value="RPB18057.1"/>
    <property type="molecule type" value="Genomic_DNA"/>
</dbReference>
<name>A0A3N4L593_9PEZI</name>
<feature type="compositionally biased region" description="Basic and acidic residues" evidence="1">
    <location>
        <begin position="16"/>
        <end position="28"/>
    </location>
</feature>
<dbReference type="Proteomes" id="UP000267821">
    <property type="component" value="Unassembled WGS sequence"/>
</dbReference>
<protein>
    <submittedName>
        <fullName evidence="2">Uncharacterized protein</fullName>
    </submittedName>
</protein>
<evidence type="ECO:0000313" key="2">
    <source>
        <dbReference type="EMBL" id="RPB18057.1"/>
    </source>
</evidence>
<dbReference type="AlphaFoldDB" id="A0A3N4L593"/>
<feature type="region of interest" description="Disordered" evidence="1">
    <location>
        <begin position="16"/>
        <end position="53"/>
    </location>
</feature>
<evidence type="ECO:0000313" key="3">
    <source>
        <dbReference type="Proteomes" id="UP000267821"/>
    </source>
</evidence>
<reference evidence="2 3" key="1">
    <citation type="journal article" date="2018" name="Nat. Ecol. Evol.">
        <title>Pezizomycetes genomes reveal the molecular basis of ectomycorrhizal truffle lifestyle.</title>
        <authorList>
            <person name="Murat C."/>
            <person name="Payen T."/>
            <person name="Noel B."/>
            <person name="Kuo A."/>
            <person name="Morin E."/>
            <person name="Chen J."/>
            <person name="Kohler A."/>
            <person name="Krizsan K."/>
            <person name="Balestrini R."/>
            <person name="Da Silva C."/>
            <person name="Montanini B."/>
            <person name="Hainaut M."/>
            <person name="Levati E."/>
            <person name="Barry K.W."/>
            <person name="Belfiori B."/>
            <person name="Cichocki N."/>
            <person name="Clum A."/>
            <person name="Dockter R.B."/>
            <person name="Fauchery L."/>
            <person name="Guy J."/>
            <person name="Iotti M."/>
            <person name="Le Tacon F."/>
            <person name="Lindquist E.A."/>
            <person name="Lipzen A."/>
            <person name="Malagnac F."/>
            <person name="Mello A."/>
            <person name="Molinier V."/>
            <person name="Miyauchi S."/>
            <person name="Poulain J."/>
            <person name="Riccioni C."/>
            <person name="Rubini A."/>
            <person name="Sitrit Y."/>
            <person name="Splivallo R."/>
            <person name="Traeger S."/>
            <person name="Wang M."/>
            <person name="Zifcakova L."/>
            <person name="Wipf D."/>
            <person name="Zambonelli A."/>
            <person name="Paolocci F."/>
            <person name="Nowrousian M."/>
            <person name="Ottonello S."/>
            <person name="Baldrian P."/>
            <person name="Spatafora J.W."/>
            <person name="Henrissat B."/>
            <person name="Nagy L.G."/>
            <person name="Aury J.M."/>
            <person name="Wincker P."/>
            <person name="Grigoriev I.V."/>
            <person name="Bonfante P."/>
            <person name="Martin F.M."/>
        </authorList>
    </citation>
    <scope>NUCLEOTIDE SEQUENCE [LARGE SCALE GENOMIC DNA]</scope>
    <source>
        <strain evidence="2 3">ATCC MYA-4762</strain>
    </source>
</reference>
<proteinExistence type="predicted"/>
<organism evidence="2 3">
    <name type="scientific">Terfezia boudieri ATCC MYA-4762</name>
    <dbReference type="NCBI Taxonomy" id="1051890"/>
    <lineage>
        <taxon>Eukaryota</taxon>
        <taxon>Fungi</taxon>
        <taxon>Dikarya</taxon>
        <taxon>Ascomycota</taxon>
        <taxon>Pezizomycotina</taxon>
        <taxon>Pezizomycetes</taxon>
        <taxon>Pezizales</taxon>
        <taxon>Pezizaceae</taxon>
        <taxon>Terfezia</taxon>
    </lineage>
</organism>
<evidence type="ECO:0000256" key="1">
    <source>
        <dbReference type="SAM" id="MobiDB-lite"/>
    </source>
</evidence>
<dbReference type="InParanoid" id="A0A3N4L593"/>
<sequence length="142" mass="15532">MDGKFLKQLYKEWEEAERKKRERHEKQANKTIQAGSKKKAGPQTSKQKGGKGKRASFVFLSAFESGSENMGWSGDELEGWESEDDIVSIGSSSSILSNITLATPAPACSDIPHTPPSPTPGPSRTSFEASGCRVTRSRTSRR</sequence>
<accession>A0A3N4L593</accession>
<gene>
    <name evidence="2" type="ORF">L211DRAFT_854522</name>
</gene>
<feature type="region of interest" description="Disordered" evidence="1">
    <location>
        <begin position="104"/>
        <end position="142"/>
    </location>
</feature>